<evidence type="ECO:0000313" key="2">
    <source>
        <dbReference type="EMBL" id="PAV71835.1"/>
    </source>
</evidence>
<evidence type="ECO:0000256" key="1">
    <source>
        <dbReference type="SAM" id="MobiDB-lite"/>
    </source>
</evidence>
<keyword evidence="3" id="KW-1185">Reference proteome</keyword>
<sequence length="485" mass="50752">MVDECVGEVGGPVADDRRVAAIAGRAAQQRSDERLGQVRGVARHRQDAVEALRRCVVQRARNAAERAKAGGRAIRDPTLSPHDNHRVGPARAGVADVREQWPPVPQCGGLVAAEAARLAAGKDRGEDQAAFSTRTGTDFPAGTWLCSALCAAARNVIGHDQQAIDALVAVGALVADQIDLVVLGQAQLRHVGAVHQHDVARAFDAAEPVVIAIDGRVELIVRAQRHQAEAAGGVLETGGVQGARHVEFGAAAVGEPLAVGGGHTLPEAAGDPHPLVEAGELVRIGRLDRIADEAVIADPRIPIDLRVGIKCRLGDAGEDRRFAEQRVRRRRRAAAAAVDAAETVLHRHRLRAGCLFVGLDPAQAGEKVAGLAGQQMRAVKLGRDADGEVERLPCRLDPCGIGHRAGEVAAQAQERLRAAVDDMFACLDRVPALVARGIEVVELLQPVERGELGLFGDADGALSLHVAVAANRAEAGAGPADVAAQ</sequence>
<reference evidence="2 3" key="1">
    <citation type="journal article" date="2017" name="Curr. Biol.">
        <title>Genome architecture and evolution of a unichromosomal asexual nematode.</title>
        <authorList>
            <person name="Fradin H."/>
            <person name="Zegar C."/>
            <person name="Gutwein M."/>
            <person name="Lucas J."/>
            <person name="Kovtun M."/>
            <person name="Corcoran D."/>
            <person name="Baugh L.R."/>
            <person name="Kiontke K."/>
            <person name="Gunsalus K."/>
            <person name="Fitch D.H."/>
            <person name="Piano F."/>
        </authorList>
    </citation>
    <scope>NUCLEOTIDE SEQUENCE [LARGE SCALE GENOMIC DNA]</scope>
    <source>
        <strain evidence="2">PF1309</strain>
    </source>
</reference>
<proteinExistence type="predicted"/>
<evidence type="ECO:0000313" key="3">
    <source>
        <dbReference type="Proteomes" id="UP000218231"/>
    </source>
</evidence>
<name>A0A2A2KD08_9BILA</name>
<organism evidence="2 3">
    <name type="scientific">Diploscapter pachys</name>
    <dbReference type="NCBI Taxonomy" id="2018661"/>
    <lineage>
        <taxon>Eukaryota</taxon>
        <taxon>Metazoa</taxon>
        <taxon>Ecdysozoa</taxon>
        <taxon>Nematoda</taxon>
        <taxon>Chromadorea</taxon>
        <taxon>Rhabditida</taxon>
        <taxon>Rhabditina</taxon>
        <taxon>Rhabditomorpha</taxon>
        <taxon>Rhabditoidea</taxon>
        <taxon>Rhabditidae</taxon>
        <taxon>Diploscapter</taxon>
    </lineage>
</organism>
<dbReference type="AlphaFoldDB" id="A0A2A2KD08"/>
<feature type="region of interest" description="Disordered" evidence="1">
    <location>
        <begin position="67"/>
        <end position="89"/>
    </location>
</feature>
<dbReference type="EMBL" id="LIAE01008910">
    <property type="protein sequence ID" value="PAV71835.1"/>
    <property type="molecule type" value="Genomic_DNA"/>
</dbReference>
<dbReference type="Proteomes" id="UP000218231">
    <property type="component" value="Unassembled WGS sequence"/>
</dbReference>
<accession>A0A2A2KD08</accession>
<protein>
    <submittedName>
        <fullName evidence="2">Uncharacterized protein</fullName>
    </submittedName>
</protein>
<gene>
    <name evidence="2" type="ORF">WR25_11233</name>
</gene>
<comment type="caution">
    <text evidence="2">The sequence shown here is derived from an EMBL/GenBank/DDBJ whole genome shotgun (WGS) entry which is preliminary data.</text>
</comment>